<dbReference type="Proteomes" id="UP000051586">
    <property type="component" value="Unassembled WGS sequence"/>
</dbReference>
<gene>
    <name evidence="2" type="ORF">FC87_GL000752</name>
</gene>
<dbReference type="Pfam" id="PF15980">
    <property type="entry name" value="ComGF"/>
    <property type="match status" value="1"/>
</dbReference>
<evidence type="ECO:0000313" key="2">
    <source>
        <dbReference type="EMBL" id="KRM91618.1"/>
    </source>
</evidence>
<sequence length="140" mass="16039">MNKQRNGYSLVETLVTIVVIAMGFNLMQLAFKLNGAVSQHTQRTTQFYRYLDVIEDPQFQFRVRQVTASKLELFSAKEQQVYCLQLAKHELKMRTLAGGYMPLITDVDQVQWQVNSGRLLTKITIGGERFVATTMLAEKC</sequence>
<keyword evidence="1" id="KW-0812">Transmembrane</keyword>
<keyword evidence="1" id="KW-1133">Transmembrane helix</keyword>
<dbReference type="PATRIC" id="fig|1423745.4.peg.801"/>
<dbReference type="RefSeq" id="WP_009166581.1">
    <property type="nucleotide sequence ID" value="NZ_AYZI01000004.1"/>
</dbReference>
<evidence type="ECO:0000313" key="3">
    <source>
        <dbReference type="Proteomes" id="UP000051586"/>
    </source>
</evidence>
<evidence type="ECO:0000256" key="1">
    <source>
        <dbReference type="SAM" id="Phobius"/>
    </source>
</evidence>
<dbReference type="EMBL" id="AYZI01000004">
    <property type="protein sequence ID" value="KRM91618.1"/>
    <property type="molecule type" value="Genomic_DNA"/>
</dbReference>
<organism evidence="2 3">
    <name type="scientific">Fructilactobacillus florum DSM 22689 = JCM 16035</name>
    <dbReference type="NCBI Taxonomy" id="1423745"/>
    <lineage>
        <taxon>Bacteria</taxon>
        <taxon>Bacillati</taxon>
        <taxon>Bacillota</taxon>
        <taxon>Bacilli</taxon>
        <taxon>Lactobacillales</taxon>
        <taxon>Lactobacillaceae</taxon>
        <taxon>Fructilactobacillus</taxon>
    </lineage>
</organism>
<dbReference type="STRING" id="1423745.GCA_001311215_01823"/>
<protein>
    <submittedName>
        <fullName evidence="2">Uncharacterized protein</fullName>
    </submittedName>
</protein>
<keyword evidence="1" id="KW-0472">Membrane</keyword>
<comment type="caution">
    <text evidence="2">The sequence shown here is derived from an EMBL/GenBank/DDBJ whole genome shotgun (WGS) entry which is preliminary data.</text>
</comment>
<dbReference type="AlphaFoldDB" id="A0A0R2CKI8"/>
<name>A0A0R2CKI8_9LACO</name>
<proteinExistence type="predicted"/>
<reference evidence="2 3" key="1">
    <citation type="journal article" date="2015" name="Genome Announc.">
        <title>Expanding the biotechnology potential of lactobacilli through comparative genomics of 213 strains and associated genera.</title>
        <authorList>
            <person name="Sun Z."/>
            <person name="Harris H.M."/>
            <person name="McCann A."/>
            <person name="Guo C."/>
            <person name="Argimon S."/>
            <person name="Zhang W."/>
            <person name="Yang X."/>
            <person name="Jeffery I.B."/>
            <person name="Cooney J.C."/>
            <person name="Kagawa T.F."/>
            <person name="Liu W."/>
            <person name="Song Y."/>
            <person name="Salvetti E."/>
            <person name="Wrobel A."/>
            <person name="Rasinkangas P."/>
            <person name="Parkhill J."/>
            <person name="Rea M.C."/>
            <person name="O'Sullivan O."/>
            <person name="Ritari J."/>
            <person name="Douillard F.P."/>
            <person name="Paul Ross R."/>
            <person name="Yang R."/>
            <person name="Briner A.E."/>
            <person name="Felis G.E."/>
            <person name="de Vos W.M."/>
            <person name="Barrangou R."/>
            <person name="Klaenhammer T.R."/>
            <person name="Caufield P.W."/>
            <person name="Cui Y."/>
            <person name="Zhang H."/>
            <person name="O'Toole P.W."/>
        </authorList>
    </citation>
    <scope>NUCLEOTIDE SEQUENCE [LARGE SCALE GENOMIC DNA]</scope>
    <source>
        <strain evidence="2 3">DSM 22689</strain>
    </source>
</reference>
<dbReference type="InterPro" id="IPR016977">
    <property type="entry name" value="ComGF"/>
</dbReference>
<feature type="transmembrane region" description="Helical" evidence="1">
    <location>
        <begin position="7"/>
        <end position="31"/>
    </location>
</feature>
<accession>A0A0R2CKI8</accession>